<dbReference type="AlphaFoldDB" id="A0A1Z5KK48"/>
<evidence type="ECO:0000256" key="1">
    <source>
        <dbReference type="SAM" id="MobiDB-lite"/>
    </source>
</evidence>
<gene>
    <name evidence="3" type="ORF">FisN_23Lu038</name>
</gene>
<comment type="caution">
    <text evidence="3">The sequence shown here is derived from an EMBL/GenBank/DDBJ whole genome shotgun (WGS) entry which is preliminary data.</text>
</comment>
<evidence type="ECO:0000313" key="4">
    <source>
        <dbReference type="Proteomes" id="UP000198406"/>
    </source>
</evidence>
<sequence length="230" mass="25420">MFRLLFTAFAVSSLSSVAAFMNQEIRSSQKSFALHEFLKVGDNFDYERSSKNPSFYPADVITSHKIGRSDKDGRRTHDGPPRIYPSIAVTNMLRLLAMADSPYKPPTWLLPADVLETVQIGTYAPVIHKRGDDWLIGTPSIAERRKQEVFASLPPAQGEPIESKAEAAAMYLSYLDALSASSKQESQNKLKGPNFLPYKGPQSQTKGSEPQGVPMPEPVYVAASQGQRAW</sequence>
<reference evidence="3 4" key="1">
    <citation type="journal article" date="2015" name="Plant Cell">
        <title>Oil accumulation by the oleaginous diatom Fistulifera solaris as revealed by the genome and transcriptome.</title>
        <authorList>
            <person name="Tanaka T."/>
            <person name="Maeda Y."/>
            <person name="Veluchamy A."/>
            <person name="Tanaka M."/>
            <person name="Abida H."/>
            <person name="Marechal E."/>
            <person name="Bowler C."/>
            <person name="Muto M."/>
            <person name="Sunaga Y."/>
            <person name="Tanaka M."/>
            <person name="Yoshino T."/>
            <person name="Taniguchi T."/>
            <person name="Fukuda Y."/>
            <person name="Nemoto M."/>
            <person name="Matsumoto M."/>
            <person name="Wong P.S."/>
            <person name="Aburatani S."/>
            <person name="Fujibuchi W."/>
        </authorList>
    </citation>
    <scope>NUCLEOTIDE SEQUENCE [LARGE SCALE GENOMIC DNA]</scope>
    <source>
        <strain evidence="3 4">JPCC DA0580</strain>
    </source>
</reference>
<protein>
    <submittedName>
        <fullName evidence="3">Uncharacterized protein</fullName>
    </submittedName>
</protein>
<accession>A0A1Z5KK48</accession>
<feature type="region of interest" description="Disordered" evidence="1">
    <location>
        <begin position="184"/>
        <end position="230"/>
    </location>
</feature>
<organism evidence="3 4">
    <name type="scientific">Fistulifera solaris</name>
    <name type="common">Oleaginous diatom</name>
    <dbReference type="NCBI Taxonomy" id="1519565"/>
    <lineage>
        <taxon>Eukaryota</taxon>
        <taxon>Sar</taxon>
        <taxon>Stramenopiles</taxon>
        <taxon>Ochrophyta</taxon>
        <taxon>Bacillariophyta</taxon>
        <taxon>Bacillariophyceae</taxon>
        <taxon>Bacillariophycidae</taxon>
        <taxon>Naviculales</taxon>
        <taxon>Naviculaceae</taxon>
        <taxon>Fistulifera</taxon>
    </lineage>
</organism>
<dbReference type="EMBL" id="BDSP01000247">
    <property type="protein sequence ID" value="GAX26495.1"/>
    <property type="molecule type" value="Genomic_DNA"/>
</dbReference>
<evidence type="ECO:0000256" key="2">
    <source>
        <dbReference type="SAM" id="SignalP"/>
    </source>
</evidence>
<name>A0A1Z5KK48_FISSO</name>
<dbReference type="Proteomes" id="UP000198406">
    <property type="component" value="Unassembled WGS sequence"/>
</dbReference>
<evidence type="ECO:0000313" key="3">
    <source>
        <dbReference type="EMBL" id="GAX26495.1"/>
    </source>
</evidence>
<keyword evidence="2" id="KW-0732">Signal</keyword>
<keyword evidence="4" id="KW-1185">Reference proteome</keyword>
<proteinExistence type="predicted"/>
<feature type="chain" id="PRO_5012848658" evidence="2">
    <location>
        <begin position="20"/>
        <end position="230"/>
    </location>
</feature>
<feature type="signal peptide" evidence="2">
    <location>
        <begin position="1"/>
        <end position="19"/>
    </location>
</feature>
<dbReference type="InParanoid" id="A0A1Z5KK48"/>